<evidence type="ECO:0000256" key="1">
    <source>
        <dbReference type="SAM" id="MobiDB-lite"/>
    </source>
</evidence>
<dbReference type="EMBL" id="BK014795">
    <property type="protein sequence ID" value="DAD76108.1"/>
    <property type="molecule type" value="Genomic_DNA"/>
</dbReference>
<evidence type="ECO:0000313" key="2">
    <source>
        <dbReference type="EMBL" id="DAD76108.1"/>
    </source>
</evidence>
<proteinExistence type="predicted"/>
<feature type="region of interest" description="Disordered" evidence="1">
    <location>
        <begin position="1"/>
        <end position="39"/>
    </location>
</feature>
<reference evidence="2" key="1">
    <citation type="journal article" date="2021" name="Proc. Natl. Acad. Sci. U.S.A.">
        <title>A Catalog of Tens of Thousands of Viruses from Human Metagenomes Reveals Hidden Associations with Chronic Diseases.</title>
        <authorList>
            <person name="Tisza M.J."/>
            <person name="Buck C.B."/>
        </authorList>
    </citation>
    <scope>NUCLEOTIDE SEQUENCE</scope>
    <source>
        <strain evidence="2">CtIi96</strain>
    </source>
</reference>
<protein>
    <submittedName>
        <fullName evidence="2">Uncharacterized protein</fullName>
    </submittedName>
</protein>
<organism evidence="2">
    <name type="scientific">Podoviridae sp. ctIi96</name>
    <dbReference type="NCBI Taxonomy" id="2826550"/>
    <lineage>
        <taxon>Viruses</taxon>
        <taxon>Duplodnaviria</taxon>
        <taxon>Heunggongvirae</taxon>
        <taxon>Uroviricota</taxon>
        <taxon>Caudoviricetes</taxon>
    </lineage>
</organism>
<feature type="compositionally biased region" description="Acidic residues" evidence="1">
    <location>
        <begin position="11"/>
        <end position="25"/>
    </location>
</feature>
<feature type="compositionally biased region" description="Basic and acidic residues" evidence="1">
    <location>
        <begin position="1"/>
        <end position="10"/>
    </location>
</feature>
<sequence length="39" mass="4863">MRDIYIKDPDGEPEYDGEEETESEDDRYQRDWETSTLYW</sequence>
<accession>A0A8S5M1J6</accession>
<name>A0A8S5M1J6_9CAUD</name>